<comment type="caution">
    <text evidence="1">The sequence shown here is derived from an EMBL/GenBank/DDBJ whole genome shotgun (WGS) entry which is preliminary data.</text>
</comment>
<gene>
    <name evidence="1" type="ORF">DKX38_020276</name>
</gene>
<dbReference type="EMBL" id="VDCV01000013">
    <property type="protein sequence ID" value="KAB5530195.1"/>
    <property type="molecule type" value="Genomic_DNA"/>
</dbReference>
<name>A0A5N5KIL9_9ROSI</name>
<dbReference type="AlphaFoldDB" id="A0A5N5KIL9"/>
<evidence type="ECO:0000313" key="1">
    <source>
        <dbReference type="EMBL" id="KAB5530195.1"/>
    </source>
</evidence>
<accession>A0A5N5KIL9</accession>
<keyword evidence="2" id="KW-1185">Reference proteome</keyword>
<protein>
    <submittedName>
        <fullName evidence="1">Uncharacterized protein</fullName>
    </submittedName>
</protein>
<organism evidence="1 2">
    <name type="scientific">Salix brachista</name>
    <dbReference type="NCBI Taxonomy" id="2182728"/>
    <lineage>
        <taxon>Eukaryota</taxon>
        <taxon>Viridiplantae</taxon>
        <taxon>Streptophyta</taxon>
        <taxon>Embryophyta</taxon>
        <taxon>Tracheophyta</taxon>
        <taxon>Spermatophyta</taxon>
        <taxon>Magnoliopsida</taxon>
        <taxon>eudicotyledons</taxon>
        <taxon>Gunneridae</taxon>
        <taxon>Pentapetalae</taxon>
        <taxon>rosids</taxon>
        <taxon>fabids</taxon>
        <taxon>Malpighiales</taxon>
        <taxon>Salicaceae</taxon>
        <taxon>Saliceae</taxon>
        <taxon>Salix</taxon>
    </lineage>
</organism>
<evidence type="ECO:0000313" key="2">
    <source>
        <dbReference type="Proteomes" id="UP000326939"/>
    </source>
</evidence>
<dbReference type="Proteomes" id="UP000326939">
    <property type="component" value="Chromosome 13"/>
</dbReference>
<sequence>MCLSDAMVTEEREARNQFNSLPKKNCLHKVQPHADESSSYFQYLLVGNSVFNANKTWRVGKFPGLGAHGGRLWYLEKWMT</sequence>
<reference evidence="2" key="1">
    <citation type="journal article" date="2019" name="Gigascience">
        <title>De novo genome assembly of the endangered Acer yangbiense, a plant species with extremely small populations endemic to Yunnan Province, China.</title>
        <authorList>
            <person name="Yang J."/>
            <person name="Wariss H.M."/>
            <person name="Tao L."/>
            <person name="Zhang R."/>
            <person name="Yun Q."/>
            <person name="Hollingsworth P."/>
            <person name="Dao Z."/>
            <person name="Luo G."/>
            <person name="Guo H."/>
            <person name="Ma Y."/>
            <person name="Sun W."/>
        </authorList>
    </citation>
    <scope>NUCLEOTIDE SEQUENCE [LARGE SCALE GENOMIC DNA]</scope>
    <source>
        <strain evidence="2">cv. br00</strain>
    </source>
</reference>
<proteinExistence type="predicted"/>